<reference evidence="1 2" key="1">
    <citation type="submission" date="2016-09" db="EMBL/GenBank/DDBJ databases">
        <title>Draft genome sequence for the type strain of Vulcanibacillus modesticaldus BR, a strictly anaerobic, moderately thermophilic, and nitrate-reducing bacterium from deep sea-hydrothermal vents of the Mid-Atlantic Ridge.</title>
        <authorList>
            <person name="Abin C.A."/>
            <person name="Hollibaugh J.T."/>
        </authorList>
    </citation>
    <scope>NUCLEOTIDE SEQUENCE [LARGE SCALE GENOMIC DNA]</scope>
    <source>
        <strain evidence="1 2">BR</strain>
    </source>
</reference>
<evidence type="ECO:0008006" key="3">
    <source>
        <dbReference type="Google" id="ProtNLM"/>
    </source>
</evidence>
<dbReference type="AlphaFoldDB" id="A0A1D2YWF3"/>
<accession>A0A1D2YWF3</accession>
<dbReference type="RefSeq" id="WP_069656087.1">
    <property type="nucleotide sequence ID" value="NZ_MIJF01000009.1"/>
</dbReference>
<proteinExistence type="predicted"/>
<gene>
    <name evidence="1" type="ORF">BHF71_06615</name>
</gene>
<dbReference type="OrthoDB" id="2601850at2"/>
<keyword evidence="2" id="KW-1185">Reference proteome</keyword>
<sequence length="90" mass="11056">MESRKITRKLKTWKIINEPLYDAIAVKYRKLMEFSRDVGKSHRQVQRWIFEGAIPREEVKMNISKILDKPTYILFDKEKIDERKRQLNRY</sequence>
<evidence type="ECO:0000313" key="2">
    <source>
        <dbReference type="Proteomes" id="UP000243739"/>
    </source>
</evidence>
<name>A0A1D2YWF3_9BACI</name>
<protein>
    <recommendedName>
        <fullName evidence="3">HTH cro/C1-type domain-containing protein</fullName>
    </recommendedName>
</protein>
<organism evidence="1 2">
    <name type="scientific">Vulcanibacillus modesticaldus</name>
    <dbReference type="NCBI Taxonomy" id="337097"/>
    <lineage>
        <taxon>Bacteria</taxon>
        <taxon>Bacillati</taxon>
        <taxon>Bacillota</taxon>
        <taxon>Bacilli</taxon>
        <taxon>Bacillales</taxon>
        <taxon>Bacillaceae</taxon>
        <taxon>Vulcanibacillus</taxon>
    </lineage>
</organism>
<dbReference type="Proteomes" id="UP000243739">
    <property type="component" value="Unassembled WGS sequence"/>
</dbReference>
<evidence type="ECO:0000313" key="1">
    <source>
        <dbReference type="EMBL" id="OEG00029.1"/>
    </source>
</evidence>
<dbReference type="EMBL" id="MIJF01000009">
    <property type="protein sequence ID" value="OEG00029.1"/>
    <property type="molecule type" value="Genomic_DNA"/>
</dbReference>
<comment type="caution">
    <text evidence="1">The sequence shown here is derived from an EMBL/GenBank/DDBJ whole genome shotgun (WGS) entry which is preliminary data.</text>
</comment>